<feature type="coiled-coil region" evidence="1">
    <location>
        <begin position="152"/>
        <end position="179"/>
    </location>
</feature>
<reference evidence="3 4" key="1">
    <citation type="submission" date="2017-07" db="EMBL/GenBank/DDBJ databases">
        <title>Genomes of Fischerella (Mastigocladus) sp. strains.</title>
        <authorList>
            <person name="Miller S.R."/>
        </authorList>
    </citation>
    <scope>NUCLEOTIDE SEQUENCE [LARGE SCALE GENOMIC DNA]</scope>
    <source>
        <strain evidence="3 4">CCMEE 5330</strain>
    </source>
</reference>
<feature type="compositionally biased region" description="Low complexity" evidence="2">
    <location>
        <begin position="67"/>
        <end position="78"/>
    </location>
</feature>
<protein>
    <recommendedName>
        <fullName evidence="5">ATP synthase subunit B</fullName>
    </recommendedName>
</protein>
<comment type="caution">
    <text evidence="3">The sequence shown here is derived from an EMBL/GenBank/DDBJ whole genome shotgun (WGS) entry which is preliminary data.</text>
</comment>
<feature type="region of interest" description="Disordered" evidence="2">
    <location>
        <begin position="58"/>
        <end position="78"/>
    </location>
</feature>
<evidence type="ECO:0000313" key="3">
    <source>
        <dbReference type="EMBL" id="PMB46997.1"/>
    </source>
</evidence>
<dbReference type="AlphaFoldDB" id="A0A2N6MJQ1"/>
<sequence>MKKGLLPLVLNNYLKFISCSLFILLLEALNLYPAYSQTANSNQSATVGNESSFNQILQSSPQVPVTNSNTSSNNNNSNTINYPNIYPLNYLPNAYVNTENDFGFNLSAGVNTLDASNITIYLGIIYQPGRTEDHKARMTRLRKETELLEVHKKTMEANLTLLQKQIEEATIRLQRLQQSSTQK</sequence>
<evidence type="ECO:0000256" key="1">
    <source>
        <dbReference type="SAM" id="Coils"/>
    </source>
</evidence>
<name>A0A2N6MJQ1_9CYAN</name>
<evidence type="ECO:0008006" key="5">
    <source>
        <dbReference type="Google" id="ProtNLM"/>
    </source>
</evidence>
<dbReference type="EMBL" id="NMQI01000095">
    <property type="protein sequence ID" value="PMB46997.1"/>
    <property type="molecule type" value="Genomic_DNA"/>
</dbReference>
<organism evidence="3 4">
    <name type="scientific">Fischerella thermalis CCMEE 5330</name>
    <dbReference type="NCBI Taxonomy" id="2019670"/>
    <lineage>
        <taxon>Bacteria</taxon>
        <taxon>Bacillati</taxon>
        <taxon>Cyanobacteriota</taxon>
        <taxon>Cyanophyceae</taxon>
        <taxon>Nostocales</taxon>
        <taxon>Hapalosiphonaceae</taxon>
        <taxon>Fischerella</taxon>
    </lineage>
</organism>
<proteinExistence type="predicted"/>
<gene>
    <name evidence="3" type="ORF">CEN41_04350</name>
</gene>
<dbReference type="RefSeq" id="WP_062247367.1">
    <property type="nucleotide sequence ID" value="NZ_NMQI01000095.1"/>
</dbReference>
<dbReference type="Proteomes" id="UP000234966">
    <property type="component" value="Unassembled WGS sequence"/>
</dbReference>
<accession>A0A2N6MJQ1</accession>
<evidence type="ECO:0000256" key="2">
    <source>
        <dbReference type="SAM" id="MobiDB-lite"/>
    </source>
</evidence>
<keyword evidence="1" id="KW-0175">Coiled coil</keyword>
<evidence type="ECO:0000313" key="4">
    <source>
        <dbReference type="Proteomes" id="UP000234966"/>
    </source>
</evidence>